<gene>
    <name evidence="2" type="ORF">RRG08_053485</name>
</gene>
<feature type="region of interest" description="Disordered" evidence="1">
    <location>
        <begin position="1"/>
        <end position="42"/>
    </location>
</feature>
<reference evidence="2" key="1">
    <citation type="journal article" date="2023" name="G3 (Bethesda)">
        <title>A reference genome for the long-term kleptoplast-retaining sea slug Elysia crispata morphotype clarki.</title>
        <authorList>
            <person name="Eastman K.E."/>
            <person name="Pendleton A.L."/>
            <person name="Shaikh M.A."/>
            <person name="Suttiyut T."/>
            <person name="Ogas R."/>
            <person name="Tomko P."/>
            <person name="Gavelis G."/>
            <person name="Widhalm J.R."/>
            <person name="Wisecaver J.H."/>
        </authorList>
    </citation>
    <scope>NUCLEOTIDE SEQUENCE</scope>
    <source>
        <strain evidence="2">ECLA1</strain>
    </source>
</reference>
<dbReference type="EMBL" id="JAWDGP010002885">
    <property type="protein sequence ID" value="KAK3779062.1"/>
    <property type="molecule type" value="Genomic_DNA"/>
</dbReference>
<keyword evidence="3" id="KW-1185">Reference proteome</keyword>
<dbReference type="AlphaFoldDB" id="A0AAE1A176"/>
<comment type="caution">
    <text evidence="2">The sequence shown here is derived from an EMBL/GenBank/DDBJ whole genome shotgun (WGS) entry which is preliminary data.</text>
</comment>
<evidence type="ECO:0000313" key="3">
    <source>
        <dbReference type="Proteomes" id="UP001283361"/>
    </source>
</evidence>
<evidence type="ECO:0000313" key="2">
    <source>
        <dbReference type="EMBL" id="KAK3779062.1"/>
    </source>
</evidence>
<name>A0AAE1A176_9GAST</name>
<accession>A0AAE1A176</accession>
<proteinExistence type="predicted"/>
<organism evidence="2 3">
    <name type="scientific">Elysia crispata</name>
    <name type="common">lettuce slug</name>
    <dbReference type="NCBI Taxonomy" id="231223"/>
    <lineage>
        <taxon>Eukaryota</taxon>
        <taxon>Metazoa</taxon>
        <taxon>Spiralia</taxon>
        <taxon>Lophotrochozoa</taxon>
        <taxon>Mollusca</taxon>
        <taxon>Gastropoda</taxon>
        <taxon>Heterobranchia</taxon>
        <taxon>Euthyneura</taxon>
        <taxon>Panpulmonata</taxon>
        <taxon>Sacoglossa</taxon>
        <taxon>Placobranchoidea</taxon>
        <taxon>Plakobranchidae</taxon>
        <taxon>Elysia</taxon>
    </lineage>
</organism>
<feature type="compositionally biased region" description="Polar residues" evidence="1">
    <location>
        <begin position="17"/>
        <end position="39"/>
    </location>
</feature>
<dbReference type="Proteomes" id="UP001283361">
    <property type="component" value="Unassembled WGS sequence"/>
</dbReference>
<protein>
    <submittedName>
        <fullName evidence="2">Uncharacterized protein</fullName>
    </submittedName>
</protein>
<evidence type="ECO:0000256" key="1">
    <source>
        <dbReference type="SAM" id="MobiDB-lite"/>
    </source>
</evidence>
<feature type="region of interest" description="Disordered" evidence="1">
    <location>
        <begin position="54"/>
        <end position="100"/>
    </location>
</feature>
<sequence>MHKAQAIDTQDGGRPVSSESRSKAPQSGVQRDGSGSPNNPVLCAVSRDFFTTTEEVSGSTSRHPWYPVKQPQSLKSPNPGAVRSRRPFGLSHQNHRHHTPQVKHNLIRFKFYEKFSPKEVSSSRAFALWTIRRNQLLEGPRFDQYLQEPYLATHHNNLLNYRS</sequence>